<name>A0A1I7MQ47_9MICC</name>
<dbReference type="RefSeq" id="WP_091698398.1">
    <property type="nucleotide sequence ID" value="NZ_FPCG01000009.1"/>
</dbReference>
<dbReference type="InterPro" id="IPR011989">
    <property type="entry name" value="ARM-like"/>
</dbReference>
<organism evidence="1 2">
    <name type="scientific">Micrococcus terreus</name>
    <dbReference type="NCBI Taxonomy" id="574650"/>
    <lineage>
        <taxon>Bacteria</taxon>
        <taxon>Bacillati</taxon>
        <taxon>Actinomycetota</taxon>
        <taxon>Actinomycetes</taxon>
        <taxon>Micrococcales</taxon>
        <taxon>Micrococcaceae</taxon>
        <taxon>Micrococcus</taxon>
    </lineage>
</organism>
<proteinExistence type="predicted"/>
<dbReference type="Gene3D" id="1.25.10.10">
    <property type="entry name" value="Leucine-rich Repeat Variant"/>
    <property type="match status" value="1"/>
</dbReference>
<dbReference type="SUPFAM" id="SSF48371">
    <property type="entry name" value="ARM repeat"/>
    <property type="match status" value="1"/>
</dbReference>
<gene>
    <name evidence="1" type="ORF">SAMN04487966_10982</name>
</gene>
<dbReference type="EMBL" id="FPCG01000009">
    <property type="protein sequence ID" value="SFV24050.1"/>
    <property type="molecule type" value="Genomic_DNA"/>
</dbReference>
<keyword evidence="2" id="KW-1185">Reference proteome</keyword>
<dbReference type="OrthoDB" id="3386844at2"/>
<evidence type="ECO:0000313" key="2">
    <source>
        <dbReference type="Proteomes" id="UP000198881"/>
    </source>
</evidence>
<reference evidence="1 2" key="1">
    <citation type="submission" date="2016-10" db="EMBL/GenBank/DDBJ databases">
        <authorList>
            <person name="de Groot N.N."/>
        </authorList>
    </citation>
    <scope>NUCLEOTIDE SEQUENCE [LARGE SCALE GENOMIC DNA]</scope>
    <source>
        <strain evidence="1 2">CGMCC 1.7054</strain>
    </source>
</reference>
<dbReference type="Pfam" id="PF13646">
    <property type="entry name" value="HEAT_2"/>
    <property type="match status" value="1"/>
</dbReference>
<dbReference type="InterPro" id="IPR004155">
    <property type="entry name" value="PBS_lyase_HEAT"/>
</dbReference>
<dbReference type="InterPro" id="IPR016024">
    <property type="entry name" value="ARM-type_fold"/>
</dbReference>
<dbReference type="STRING" id="574650.SAMN04487966_10982"/>
<accession>A0A1I7MQ47</accession>
<dbReference type="Proteomes" id="UP000198881">
    <property type="component" value="Unassembled WGS sequence"/>
</dbReference>
<evidence type="ECO:0000313" key="1">
    <source>
        <dbReference type="EMBL" id="SFV24050.1"/>
    </source>
</evidence>
<protein>
    <submittedName>
        <fullName evidence="1">HEAT repeat-containing protein</fullName>
    </submittedName>
</protein>
<sequence length="193" mass="20619">MSERAEWDVTLPASGAERDAAMIRAAADTLGEARLADWAVRLLTGAARVGDPADPDPVLIGAVPGWMPYWSRVWGARVLLHVWPSRAGVAESAVLAGLSDEEWRVRVLCAQITAVHGVRGAEDTLVQLTGDPVPHVRSAAARALGEVGSDRAAPTLDQLMMDPDSVLADAAETALARLAERLDRPDLRPDSEY</sequence>
<dbReference type="SMART" id="SM00567">
    <property type="entry name" value="EZ_HEAT"/>
    <property type="match status" value="1"/>
</dbReference>
<dbReference type="AlphaFoldDB" id="A0A1I7MQ47"/>